<keyword evidence="1 3" id="KW-0808">Transferase</keyword>
<dbReference type="CDD" id="cd03358">
    <property type="entry name" value="LbH_WxcM_N_like"/>
    <property type="match status" value="1"/>
</dbReference>
<dbReference type="AlphaFoldDB" id="A0A4R1R8U5"/>
<dbReference type="PROSITE" id="PS00101">
    <property type="entry name" value="HEXAPEP_TRANSFERASES"/>
    <property type="match status" value="1"/>
</dbReference>
<dbReference type="OrthoDB" id="9782926at2"/>
<proteinExistence type="predicted"/>
<dbReference type="InterPro" id="IPR001451">
    <property type="entry name" value="Hexapep"/>
</dbReference>
<dbReference type="Proteomes" id="UP000295008">
    <property type="component" value="Unassembled WGS sequence"/>
</dbReference>
<dbReference type="InterPro" id="IPR011004">
    <property type="entry name" value="Trimer_LpxA-like_sf"/>
</dbReference>
<evidence type="ECO:0000313" key="4">
    <source>
        <dbReference type="Proteomes" id="UP000295008"/>
    </source>
</evidence>
<keyword evidence="2" id="KW-0677">Repeat</keyword>
<keyword evidence="4" id="KW-1185">Reference proteome</keyword>
<dbReference type="PANTHER" id="PTHR43300">
    <property type="entry name" value="ACETYLTRANSFERASE"/>
    <property type="match status" value="1"/>
</dbReference>
<reference evidence="3 4" key="1">
    <citation type="submission" date="2019-03" db="EMBL/GenBank/DDBJ databases">
        <title>Genomic Encyclopedia of Type Strains, Phase IV (KMG-IV): sequencing the most valuable type-strain genomes for metagenomic binning, comparative biology and taxonomic classification.</title>
        <authorList>
            <person name="Goeker M."/>
        </authorList>
    </citation>
    <scope>NUCLEOTIDE SEQUENCE [LARGE SCALE GENOMIC DNA]</scope>
    <source>
        <strain evidence="3 4">LX-B</strain>
    </source>
</reference>
<organism evidence="3 4">
    <name type="scientific">Hydrogenispora ethanolica</name>
    <dbReference type="NCBI Taxonomy" id="1082276"/>
    <lineage>
        <taxon>Bacteria</taxon>
        <taxon>Bacillati</taxon>
        <taxon>Bacillota</taxon>
        <taxon>Hydrogenispora</taxon>
    </lineage>
</organism>
<dbReference type="InterPro" id="IPR050179">
    <property type="entry name" value="Trans_hexapeptide_repeat"/>
</dbReference>
<dbReference type="Pfam" id="PF00132">
    <property type="entry name" value="Hexapep"/>
    <property type="match status" value="2"/>
</dbReference>
<evidence type="ECO:0000313" key="3">
    <source>
        <dbReference type="EMBL" id="TCL61802.1"/>
    </source>
</evidence>
<evidence type="ECO:0000256" key="2">
    <source>
        <dbReference type="ARBA" id="ARBA00022737"/>
    </source>
</evidence>
<dbReference type="InterPro" id="IPR018357">
    <property type="entry name" value="Hexapep_transf_CS"/>
</dbReference>
<dbReference type="RefSeq" id="WP_132016166.1">
    <property type="nucleotide sequence ID" value="NZ_SLUN01000032.1"/>
</dbReference>
<dbReference type="Gene3D" id="2.160.10.10">
    <property type="entry name" value="Hexapeptide repeat proteins"/>
    <property type="match status" value="1"/>
</dbReference>
<dbReference type="Pfam" id="PF14602">
    <property type="entry name" value="Hexapep_2"/>
    <property type="match status" value="1"/>
</dbReference>
<dbReference type="GO" id="GO:0016740">
    <property type="term" value="F:transferase activity"/>
    <property type="evidence" value="ECO:0007669"/>
    <property type="project" value="UniProtKB-KW"/>
</dbReference>
<protein>
    <submittedName>
        <fullName evidence="3">Transferase family hexapeptide repeat protein</fullName>
    </submittedName>
</protein>
<sequence length="244" mass="25469">MNPVIAPSAKVGSGVQIGYFSVIEADAQIAEGVTIGHHVVIHAGTIIGANAVIADHAVLGKRPQLARTSTATLGELPPLVIGQNCQIGTAAVLYTGTSVGEECLIADLASVRENCRIGNSVLIGRGVAVENNTSIGDFTKIQTNAYITAGMELEDHVFIAPMVTTTNDNFMGRTERRFALKKGAHIRRGARIGGNAVLLPGITIGEESFVAAGAVVTRNTPPRQVVMGIPAKVVHPVPDEELLP</sequence>
<dbReference type="SUPFAM" id="SSF51161">
    <property type="entry name" value="Trimeric LpxA-like enzymes"/>
    <property type="match status" value="1"/>
</dbReference>
<dbReference type="EMBL" id="SLUN01000032">
    <property type="protein sequence ID" value="TCL61802.1"/>
    <property type="molecule type" value="Genomic_DNA"/>
</dbReference>
<name>A0A4R1R8U5_HYDET</name>
<gene>
    <name evidence="3" type="ORF">EDC14_103235</name>
</gene>
<dbReference type="PANTHER" id="PTHR43300:SF4">
    <property type="entry name" value="ACYL-[ACYL-CARRIER-PROTEIN]--UDP-N-ACETYLGLUCOSAMINE O-ACYLTRANSFERASE"/>
    <property type="match status" value="1"/>
</dbReference>
<comment type="caution">
    <text evidence="3">The sequence shown here is derived from an EMBL/GenBank/DDBJ whole genome shotgun (WGS) entry which is preliminary data.</text>
</comment>
<evidence type="ECO:0000256" key="1">
    <source>
        <dbReference type="ARBA" id="ARBA00022679"/>
    </source>
</evidence>
<accession>A0A4R1R8U5</accession>